<keyword evidence="1 2" id="KW-0238">DNA-binding</keyword>
<dbReference type="InterPro" id="IPR050109">
    <property type="entry name" value="HTH-type_TetR-like_transc_reg"/>
</dbReference>
<sequence length="217" mass="22852">MEASTRRRGRPSGSQGDDLLSVARAVMLERGLDGATVSEVAARARISKSSLYREHASKDELYSAVVRDWAARGRGAMRPALDALLAADDVRAGLLALARTVQAGVLAPDVVRMRRLVAAESLRFPEVAAGYVADSWDANIADLAEALRELDRRGTLSIDDPATAAHQITWLAVGEHLNARTLQAGATEVDPADLAAVAVSAVETFLARYAPGPGAGA</sequence>
<evidence type="ECO:0000313" key="5">
    <source>
        <dbReference type="Proteomes" id="UP001291999"/>
    </source>
</evidence>
<comment type="caution">
    <text evidence="4">The sequence shown here is derived from an EMBL/GenBank/DDBJ whole genome shotgun (WGS) entry which is preliminary data.</text>
</comment>
<dbReference type="PANTHER" id="PTHR30055:SF146">
    <property type="entry name" value="HTH-TYPE TRANSCRIPTIONAL DUAL REGULATOR CECR"/>
    <property type="match status" value="1"/>
</dbReference>
<dbReference type="InterPro" id="IPR039536">
    <property type="entry name" value="TetR_C_Proteobacteria"/>
</dbReference>
<keyword evidence="5" id="KW-1185">Reference proteome</keyword>
<dbReference type="InterPro" id="IPR009057">
    <property type="entry name" value="Homeodomain-like_sf"/>
</dbReference>
<evidence type="ECO:0000256" key="2">
    <source>
        <dbReference type="PROSITE-ProRule" id="PRU00335"/>
    </source>
</evidence>
<gene>
    <name evidence="4" type="ORF">SFC79_20710</name>
</gene>
<dbReference type="Proteomes" id="UP001291999">
    <property type="component" value="Unassembled WGS sequence"/>
</dbReference>
<feature type="domain" description="HTH tetR-type" evidence="3">
    <location>
        <begin position="13"/>
        <end position="73"/>
    </location>
</feature>
<dbReference type="PRINTS" id="PR00455">
    <property type="entry name" value="HTHTETR"/>
</dbReference>
<evidence type="ECO:0000256" key="1">
    <source>
        <dbReference type="ARBA" id="ARBA00023125"/>
    </source>
</evidence>
<protein>
    <submittedName>
        <fullName evidence="4">TetR/AcrR family transcriptional regulator</fullName>
    </submittedName>
</protein>
<dbReference type="InterPro" id="IPR001647">
    <property type="entry name" value="HTH_TetR"/>
</dbReference>
<accession>A0ABU5KIC2</accession>
<feature type="DNA-binding region" description="H-T-H motif" evidence="2">
    <location>
        <begin position="36"/>
        <end position="55"/>
    </location>
</feature>
<dbReference type="PROSITE" id="PS50977">
    <property type="entry name" value="HTH_TETR_2"/>
    <property type="match status" value="1"/>
</dbReference>
<evidence type="ECO:0000313" key="4">
    <source>
        <dbReference type="EMBL" id="MDZ5664209.1"/>
    </source>
</evidence>
<organism evidence="4 5">
    <name type="scientific">Nocardioides renjunii</name>
    <dbReference type="NCBI Taxonomy" id="3095075"/>
    <lineage>
        <taxon>Bacteria</taxon>
        <taxon>Bacillati</taxon>
        <taxon>Actinomycetota</taxon>
        <taxon>Actinomycetes</taxon>
        <taxon>Propionibacteriales</taxon>
        <taxon>Nocardioidaceae</taxon>
        <taxon>Nocardioides</taxon>
    </lineage>
</organism>
<dbReference type="Pfam" id="PF14246">
    <property type="entry name" value="TetR_C_7"/>
    <property type="match status" value="1"/>
</dbReference>
<reference evidence="4 5" key="1">
    <citation type="submission" date="2023-11" db="EMBL/GenBank/DDBJ databases">
        <title>Novel species in genus Nocardioides.</title>
        <authorList>
            <person name="Zhou H."/>
        </authorList>
    </citation>
    <scope>NUCLEOTIDE SEQUENCE [LARGE SCALE GENOMIC DNA]</scope>
    <source>
        <strain evidence="4 5">S-58</strain>
    </source>
</reference>
<dbReference type="Gene3D" id="1.10.357.10">
    <property type="entry name" value="Tetracycline Repressor, domain 2"/>
    <property type="match status" value="1"/>
</dbReference>
<dbReference type="InterPro" id="IPR036271">
    <property type="entry name" value="Tet_transcr_reg_TetR-rel_C_sf"/>
</dbReference>
<dbReference type="SUPFAM" id="SSF48498">
    <property type="entry name" value="Tetracyclin repressor-like, C-terminal domain"/>
    <property type="match status" value="1"/>
</dbReference>
<dbReference type="PANTHER" id="PTHR30055">
    <property type="entry name" value="HTH-TYPE TRANSCRIPTIONAL REGULATOR RUTR"/>
    <property type="match status" value="1"/>
</dbReference>
<name>A0ABU5KIC2_9ACTN</name>
<proteinExistence type="predicted"/>
<dbReference type="SUPFAM" id="SSF46689">
    <property type="entry name" value="Homeodomain-like"/>
    <property type="match status" value="1"/>
</dbReference>
<dbReference type="EMBL" id="JAXQPW010000011">
    <property type="protein sequence ID" value="MDZ5664209.1"/>
    <property type="molecule type" value="Genomic_DNA"/>
</dbReference>
<evidence type="ECO:0000259" key="3">
    <source>
        <dbReference type="PROSITE" id="PS50977"/>
    </source>
</evidence>
<dbReference type="RefSeq" id="WP_322425784.1">
    <property type="nucleotide sequence ID" value="NZ_JAXQPW010000011.1"/>
</dbReference>
<dbReference type="Pfam" id="PF00440">
    <property type="entry name" value="TetR_N"/>
    <property type="match status" value="1"/>
</dbReference>